<dbReference type="SUPFAM" id="SSF53383">
    <property type="entry name" value="PLP-dependent transferases"/>
    <property type="match status" value="1"/>
</dbReference>
<dbReference type="EMBL" id="FMUN01000002">
    <property type="protein sequence ID" value="SCY03791.1"/>
    <property type="molecule type" value="Genomic_DNA"/>
</dbReference>
<evidence type="ECO:0000256" key="4">
    <source>
        <dbReference type="ARBA" id="ARBA00011738"/>
    </source>
</evidence>
<proteinExistence type="inferred from homology"/>
<comment type="similarity">
    <text evidence="3 11">Belongs to the class-II pyridoxal-phosphate-dependent aminotransferase family. Histidinol-phosphate aminotransferase subfamily.</text>
</comment>
<keyword evidence="14" id="KW-1185">Reference proteome</keyword>
<dbReference type="InterPro" id="IPR005861">
    <property type="entry name" value="HisP_aminotrans"/>
</dbReference>
<accession>A0A0P9CKF4</accession>
<evidence type="ECO:0000256" key="11">
    <source>
        <dbReference type="HAMAP-Rule" id="MF_01023"/>
    </source>
</evidence>
<keyword evidence="5 11" id="KW-0032">Aminotransferase</keyword>
<evidence type="ECO:0000256" key="7">
    <source>
        <dbReference type="ARBA" id="ARBA00022679"/>
    </source>
</evidence>
<dbReference type="EC" id="2.6.1.9" evidence="11"/>
<dbReference type="GO" id="GO:0030170">
    <property type="term" value="F:pyridoxal phosphate binding"/>
    <property type="evidence" value="ECO:0007669"/>
    <property type="project" value="InterPro"/>
</dbReference>
<dbReference type="Proteomes" id="UP000183104">
    <property type="component" value="Unassembled WGS sequence"/>
</dbReference>
<evidence type="ECO:0000313" key="14">
    <source>
        <dbReference type="Proteomes" id="UP000183104"/>
    </source>
</evidence>
<evidence type="ECO:0000256" key="9">
    <source>
        <dbReference type="ARBA" id="ARBA00023102"/>
    </source>
</evidence>
<sequence>MSISDWVRPGIRAMAGYQPGEQPAPGQRVIKLNTNENPYPAPAVVLDALREAAAGEALRRYPVPDARPVREAAARAYGLDPDQVVVGNGSDDLLTMLLRTFVGPGENVVAPAPTYSLYETLTNIQGGAYREVPWGVGGSLLVRAIADADPALVFITRPNAPFGFACGLEQVAALCRAVDAPVVLDEAYADFASDNGLALLAEHPNLIVTRSFSKGFSLAGLRLGLGFAHPEVAAELHKVRDSYNVDALAQAGAAAALDNLDAYRPNLDAVVAERARMTQALRERGFRVAESQANFLFARVPHGDARPWYEALKERGILIRYFPDEELADGLRISIGTPEENEALLGVLDGISGG</sequence>
<dbReference type="InterPro" id="IPR004839">
    <property type="entry name" value="Aminotransferase_I/II_large"/>
</dbReference>
<evidence type="ECO:0000313" key="13">
    <source>
        <dbReference type="EMBL" id="SCY03791.1"/>
    </source>
</evidence>
<dbReference type="CDD" id="cd00609">
    <property type="entry name" value="AAT_like"/>
    <property type="match status" value="1"/>
</dbReference>
<dbReference type="STRING" id="381306.AN478_09590"/>
<dbReference type="Gene3D" id="3.90.1150.10">
    <property type="entry name" value="Aspartate Aminotransferase, domain 1"/>
    <property type="match status" value="1"/>
</dbReference>
<dbReference type="PATRIC" id="fig|381306.5.peg.662"/>
<dbReference type="GO" id="GO:0000105">
    <property type="term" value="P:L-histidine biosynthetic process"/>
    <property type="evidence" value="ECO:0007669"/>
    <property type="project" value="UniProtKB-UniRule"/>
</dbReference>
<dbReference type="InterPro" id="IPR004838">
    <property type="entry name" value="NHTrfase_class1_PyrdxlP-BS"/>
</dbReference>
<dbReference type="GO" id="GO:0004400">
    <property type="term" value="F:histidinol-phosphate transaminase activity"/>
    <property type="evidence" value="ECO:0007669"/>
    <property type="project" value="UniProtKB-UniRule"/>
</dbReference>
<keyword evidence="8 11" id="KW-0663">Pyridoxal phosphate</keyword>
<organism evidence="13 14">
    <name type="scientific">Thiohalorhabdus denitrificans</name>
    <dbReference type="NCBI Taxonomy" id="381306"/>
    <lineage>
        <taxon>Bacteria</taxon>
        <taxon>Pseudomonadati</taxon>
        <taxon>Pseudomonadota</taxon>
        <taxon>Gammaproteobacteria</taxon>
        <taxon>Thiohalorhabdales</taxon>
        <taxon>Thiohalorhabdaceae</taxon>
        <taxon>Thiohalorhabdus</taxon>
    </lineage>
</organism>
<dbReference type="RefSeq" id="WP_054966402.1">
    <property type="nucleotide sequence ID" value="NZ_FMUN01000002.1"/>
</dbReference>
<evidence type="ECO:0000256" key="6">
    <source>
        <dbReference type="ARBA" id="ARBA00022605"/>
    </source>
</evidence>
<dbReference type="InterPro" id="IPR015421">
    <property type="entry name" value="PyrdxlP-dep_Trfase_major"/>
</dbReference>
<dbReference type="HAMAP" id="MF_01023">
    <property type="entry name" value="HisC_aminotrans_2"/>
    <property type="match status" value="1"/>
</dbReference>
<dbReference type="OrthoDB" id="9809616at2"/>
<gene>
    <name evidence="11" type="primary">hisC</name>
    <name evidence="13" type="ORF">SAMN05661077_1121</name>
</gene>
<evidence type="ECO:0000256" key="5">
    <source>
        <dbReference type="ARBA" id="ARBA00022576"/>
    </source>
</evidence>
<dbReference type="PROSITE" id="PS00105">
    <property type="entry name" value="AA_TRANSFER_CLASS_1"/>
    <property type="match status" value="1"/>
</dbReference>
<keyword evidence="7 11" id="KW-0808">Transferase</keyword>
<evidence type="ECO:0000256" key="8">
    <source>
        <dbReference type="ARBA" id="ARBA00022898"/>
    </source>
</evidence>
<keyword evidence="9 11" id="KW-0368">Histidine biosynthesis</keyword>
<dbReference type="UniPathway" id="UPA00031">
    <property type="reaction ID" value="UER00012"/>
</dbReference>
<name>A0A0P9CKF4_9GAMM</name>
<evidence type="ECO:0000256" key="2">
    <source>
        <dbReference type="ARBA" id="ARBA00005011"/>
    </source>
</evidence>
<comment type="cofactor">
    <cofactor evidence="1 11">
        <name>pyridoxal 5'-phosphate</name>
        <dbReference type="ChEBI" id="CHEBI:597326"/>
    </cofactor>
</comment>
<dbReference type="AlphaFoldDB" id="A0A0P9CKF4"/>
<dbReference type="InterPro" id="IPR015422">
    <property type="entry name" value="PyrdxlP-dep_Trfase_small"/>
</dbReference>
<comment type="subunit">
    <text evidence="4 11">Homodimer.</text>
</comment>
<dbReference type="PANTHER" id="PTHR42885:SF2">
    <property type="entry name" value="HISTIDINOL-PHOSPHATE AMINOTRANSFERASE"/>
    <property type="match status" value="1"/>
</dbReference>
<feature type="domain" description="Aminotransferase class I/classII large" evidence="12">
    <location>
        <begin position="29"/>
        <end position="347"/>
    </location>
</feature>
<keyword evidence="6 11" id="KW-0028">Amino-acid biosynthesis</keyword>
<evidence type="ECO:0000256" key="1">
    <source>
        <dbReference type="ARBA" id="ARBA00001933"/>
    </source>
</evidence>
<dbReference type="Pfam" id="PF00155">
    <property type="entry name" value="Aminotran_1_2"/>
    <property type="match status" value="1"/>
</dbReference>
<dbReference type="Gene3D" id="3.40.640.10">
    <property type="entry name" value="Type I PLP-dependent aspartate aminotransferase-like (Major domain)"/>
    <property type="match status" value="1"/>
</dbReference>
<evidence type="ECO:0000259" key="12">
    <source>
        <dbReference type="Pfam" id="PF00155"/>
    </source>
</evidence>
<protein>
    <recommendedName>
        <fullName evidence="11">Histidinol-phosphate aminotransferase</fullName>
        <ecNumber evidence="11">2.6.1.9</ecNumber>
    </recommendedName>
    <alternativeName>
        <fullName evidence="11">Imidazole acetol-phosphate transaminase</fullName>
    </alternativeName>
</protein>
<reference evidence="14" key="1">
    <citation type="submission" date="2016-10" db="EMBL/GenBank/DDBJ databases">
        <authorList>
            <person name="Varghese N."/>
        </authorList>
    </citation>
    <scope>NUCLEOTIDE SEQUENCE [LARGE SCALE GENOMIC DNA]</scope>
    <source>
        <strain evidence="14">HL 19</strain>
    </source>
</reference>
<feature type="modified residue" description="N6-(pyridoxal phosphate)lysine" evidence="11">
    <location>
        <position position="214"/>
    </location>
</feature>
<dbReference type="InterPro" id="IPR015424">
    <property type="entry name" value="PyrdxlP-dep_Trfase"/>
</dbReference>
<comment type="pathway">
    <text evidence="2 11">Amino-acid biosynthesis; L-histidine biosynthesis; L-histidine from 5-phospho-alpha-D-ribose 1-diphosphate: step 7/9.</text>
</comment>
<dbReference type="PANTHER" id="PTHR42885">
    <property type="entry name" value="HISTIDINOL-PHOSPHATE AMINOTRANSFERASE-RELATED"/>
    <property type="match status" value="1"/>
</dbReference>
<comment type="catalytic activity">
    <reaction evidence="10 11">
        <text>L-histidinol phosphate + 2-oxoglutarate = 3-(imidazol-4-yl)-2-oxopropyl phosphate + L-glutamate</text>
        <dbReference type="Rhea" id="RHEA:23744"/>
        <dbReference type="ChEBI" id="CHEBI:16810"/>
        <dbReference type="ChEBI" id="CHEBI:29985"/>
        <dbReference type="ChEBI" id="CHEBI:57766"/>
        <dbReference type="ChEBI" id="CHEBI:57980"/>
        <dbReference type="EC" id="2.6.1.9"/>
    </reaction>
</comment>
<evidence type="ECO:0000256" key="3">
    <source>
        <dbReference type="ARBA" id="ARBA00007970"/>
    </source>
</evidence>
<dbReference type="NCBIfam" id="TIGR01141">
    <property type="entry name" value="hisC"/>
    <property type="match status" value="1"/>
</dbReference>
<evidence type="ECO:0000256" key="10">
    <source>
        <dbReference type="ARBA" id="ARBA00047481"/>
    </source>
</evidence>